<comment type="caution">
    <text evidence="2">The sequence shown here is derived from an EMBL/GenBank/DDBJ whole genome shotgun (WGS) entry which is preliminary data.</text>
</comment>
<name>A0A5R8KE20_9BACT</name>
<sequence length="97" mass="9947">MSTLRILGICASGLLACCSSSPTPGGISRTQEFNPSTSQWVTSERVVVTAPAQLAKPVAVAETAPAPDGTEETPEPGLLKKTGGALKAPFKWIPGVN</sequence>
<protein>
    <submittedName>
        <fullName evidence="2">Uncharacterized protein</fullName>
    </submittedName>
</protein>
<dbReference type="PROSITE" id="PS51257">
    <property type="entry name" value="PROKAR_LIPOPROTEIN"/>
    <property type="match status" value="1"/>
</dbReference>
<evidence type="ECO:0000313" key="3">
    <source>
        <dbReference type="Proteomes" id="UP000306196"/>
    </source>
</evidence>
<dbReference type="Proteomes" id="UP000306196">
    <property type="component" value="Unassembled WGS sequence"/>
</dbReference>
<proteinExistence type="predicted"/>
<gene>
    <name evidence="2" type="ORF">FEM03_12585</name>
</gene>
<feature type="region of interest" description="Disordered" evidence="1">
    <location>
        <begin position="61"/>
        <end position="82"/>
    </location>
</feature>
<dbReference type="RefSeq" id="WP_138086611.1">
    <property type="nucleotide sequence ID" value="NZ_VAUV01000008.1"/>
</dbReference>
<reference evidence="2 3" key="1">
    <citation type="submission" date="2019-05" db="EMBL/GenBank/DDBJ databases">
        <title>Verrucobacter flavum gen. nov., sp. nov. a new member of the family Verrucomicrobiaceae.</title>
        <authorList>
            <person name="Szuroczki S."/>
            <person name="Abbaszade G."/>
            <person name="Szabo A."/>
            <person name="Felfoldi T."/>
            <person name="Schumann P."/>
            <person name="Boka K."/>
            <person name="Keki Z."/>
            <person name="Toumi M."/>
            <person name="Toth E."/>
        </authorList>
    </citation>
    <scope>NUCLEOTIDE SEQUENCE [LARGE SCALE GENOMIC DNA]</scope>
    <source>
        <strain evidence="2 3">MG-N-17</strain>
    </source>
</reference>
<accession>A0A5R8KE20</accession>
<dbReference type="EMBL" id="VAUV01000008">
    <property type="protein sequence ID" value="TLD70554.1"/>
    <property type="molecule type" value="Genomic_DNA"/>
</dbReference>
<evidence type="ECO:0000256" key="1">
    <source>
        <dbReference type="SAM" id="MobiDB-lite"/>
    </source>
</evidence>
<dbReference type="AlphaFoldDB" id="A0A5R8KE20"/>
<evidence type="ECO:0000313" key="2">
    <source>
        <dbReference type="EMBL" id="TLD70554.1"/>
    </source>
</evidence>
<organism evidence="2 3">
    <name type="scientific">Phragmitibacter flavus</name>
    <dbReference type="NCBI Taxonomy" id="2576071"/>
    <lineage>
        <taxon>Bacteria</taxon>
        <taxon>Pseudomonadati</taxon>
        <taxon>Verrucomicrobiota</taxon>
        <taxon>Verrucomicrobiia</taxon>
        <taxon>Verrucomicrobiales</taxon>
        <taxon>Verrucomicrobiaceae</taxon>
        <taxon>Phragmitibacter</taxon>
    </lineage>
</organism>
<keyword evidence="3" id="KW-1185">Reference proteome</keyword>